<dbReference type="AlphaFoldDB" id="A0A9D4QMP6"/>
<evidence type="ECO:0000313" key="1">
    <source>
        <dbReference type="EMBL" id="KAH3836713.1"/>
    </source>
</evidence>
<comment type="caution">
    <text evidence="1">The sequence shown here is derived from an EMBL/GenBank/DDBJ whole genome shotgun (WGS) entry which is preliminary data.</text>
</comment>
<keyword evidence="2" id="KW-1185">Reference proteome</keyword>
<reference evidence="1" key="2">
    <citation type="submission" date="2020-11" db="EMBL/GenBank/DDBJ databases">
        <authorList>
            <person name="McCartney M.A."/>
            <person name="Auch B."/>
            <person name="Kono T."/>
            <person name="Mallez S."/>
            <person name="Becker A."/>
            <person name="Gohl D.M."/>
            <person name="Silverstein K.A.T."/>
            <person name="Koren S."/>
            <person name="Bechman K.B."/>
            <person name="Herman A."/>
            <person name="Abrahante J.E."/>
            <person name="Garbe J."/>
        </authorList>
    </citation>
    <scope>NUCLEOTIDE SEQUENCE</scope>
    <source>
        <strain evidence="1">Duluth1</strain>
        <tissue evidence="1">Whole animal</tissue>
    </source>
</reference>
<evidence type="ECO:0000313" key="2">
    <source>
        <dbReference type="Proteomes" id="UP000828390"/>
    </source>
</evidence>
<dbReference type="Proteomes" id="UP000828390">
    <property type="component" value="Unassembled WGS sequence"/>
</dbReference>
<gene>
    <name evidence="1" type="ORF">DPMN_110086</name>
</gene>
<protein>
    <submittedName>
        <fullName evidence="1">Uncharacterized protein</fullName>
    </submittedName>
</protein>
<reference evidence="1" key="1">
    <citation type="journal article" date="2019" name="bioRxiv">
        <title>The Genome of the Zebra Mussel, Dreissena polymorpha: A Resource for Invasive Species Research.</title>
        <authorList>
            <person name="McCartney M.A."/>
            <person name="Auch B."/>
            <person name="Kono T."/>
            <person name="Mallez S."/>
            <person name="Zhang Y."/>
            <person name="Obille A."/>
            <person name="Becker A."/>
            <person name="Abrahante J.E."/>
            <person name="Garbe J."/>
            <person name="Badalamenti J.P."/>
            <person name="Herman A."/>
            <person name="Mangelson H."/>
            <person name="Liachko I."/>
            <person name="Sullivan S."/>
            <person name="Sone E.D."/>
            <person name="Koren S."/>
            <person name="Silverstein K.A.T."/>
            <person name="Beckman K.B."/>
            <person name="Gohl D.M."/>
        </authorList>
    </citation>
    <scope>NUCLEOTIDE SEQUENCE</scope>
    <source>
        <strain evidence="1">Duluth1</strain>
        <tissue evidence="1">Whole animal</tissue>
    </source>
</reference>
<proteinExistence type="predicted"/>
<dbReference type="EMBL" id="JAIWYP010000004">
    <property type="protein sequence ID" value="KAH3836713.1"/>
    <property type="molecule type" value="Genomic_DNA"/>
</dbReference>
<name>A0A9D4QMP6_DREPO</name>
<organism evidence="1 2">
    <name type="scientific">Dreissena polymorpha</name>
    <name type="common">Zebra mussel</name>
    <name type="synonym">Mytilus polymorpha</name>
    <dbReference type="NCBI Taxonomy" id="45954"/>
    <lineage>
        <taxon>Eukaryota</taxon>
        <taxon>Metazoa</taxon>
        <taxon>Spiralia</taxon>
        <taxon>Lophotrochozoa</taxon>
        <taxon>Mollusca</taxon>
        <taxon>Bivalvia</taxon>
        <taxon>Autobranchia</taxon>
        <taxon>Heteroconchia</taxon>
        <taxon>Euheterodonta</taxon>
        <taxon>Imparidentia</taxon>
        <taxon>Neoheterodontei</taxon>
        <taxon>Myida</taxon>
        <taxon>Dreissenoidea</taxon>
        <taxon>Dreissenidae</taxon>
        <taxon>Dreissena</taxon>
    </lineage>
</organism>
<accession>A0A9D4QMP6</accession>
<sequence>MSVMFKQMIHMENKVDECLQLHTKIHSIEETLTDHNARLKLLEYKSIDMEARSRRNNLIFSGISEHRDENC</sequence>